<dbReference type="EMBL" id="RXIC02000021">
    <property type="protein sequence ID" value="KAB1219839.1"/>
    <property type="molecule type" value="Genomic_DNA"/>
</dbReference>
<proteinExistence type="predicted"/>
<comment type="caution">
    <text evidence="3">The sequence shown here is derived from an EMBL/GenBank/DDBJ whole genome shotgun (WGS) entry which is preliminary data.</text>
</comment>
<dbReference type="GO" id="GO:0003824">
    <property type="term" value="F:catalytic activity"/>
    <property type="evidence" value="ECO:0007669"/>
    <property type="project" value="InterPro"/>
</dbReference>
<dbReference type="PANTHER" id="PTHR33710:SF77">
    <property type="entry name" value="DNASE I-LIKE SUPERFAMILY PROTEIN"/>
    <property type="match status" value="1"/>
</dbReference>
<evidence type="ECO:0000313" key="4">
    <source>
        <dbReference type="Proteomes" id="UP000516437"/>
    </source>
</evidence>
<dbReference type="SUPFAM" id="SSF56219">
    <property type="entry name" value="DNase I-like"/>
    <property type="match status" value="1"/>
</dbReference>
<sequence length="463" mass="52469">MRLMFWNCRGLARPVASNSLRAMEQKYSPDIIFLSETKISSTTTLLAPFGFVNLVEWPANRRKGGVVLAWKNGVEIEVSRCSEHIISAIVSSDPPNTPWLLSGVYAPTERSQSVAFWESLEASVENYNGPWFCAVDFNSILSPDDKQGGRDFASSSVGALRLFMDHMGLIDLGSLGLQYTWTNCRQGMANIREKLDRGIANADWRGLFPRASVTNLPITSSDHSPLIIDSDGGSRALATPFRFEEFWVKEADCLKIVQDAWNTNCYGSLALRLCKKIRHLKVALRFWNRNRIGNLHSNIQRIQRELEFIQDQSATAQNGVLEANLRQALIEEQRKEELLWKSKSRVTWLTSSDLNTKFFHISTIVRRRRNAIEFLKTPTGSWLNSRPEIGKLFTDSFSKLFTSTRPVLPSDLEGLISPEITDEENLFLCQIPSEREIWDAVRQIGSRKAPGPDGLTALFYKQF</sequence>
<dbReference type="PANTHER" id="PTHR33710">
    <property type="entry name" value="BNAC02G09200D PROTEIN"/>
    <property type="match status" value="1"/>
</dbReference>
<feature type="coiled-coil region" evidence="1">
    <location>
        <begin position="292"/>
        <end position="319"/>
    </location>
</feature>
<evidence type="ECO:0000313" key="3">
    <source>
        <dbReference type="EMBL" id="KAB1219839.1"/>
    </source>
</evidence>
<dbReference type="InterPro" id="IPR036691">
    <property type="entry name" value="Endo/exonu/phosph_ase_sf"/>
</dbReference>
<dbReference type="OrthoDB" id="1113909at2759"/>
<dbReference type="AlphaFoldDB" id="A0A6A1W3K5"/>
<keyword evidence="4" id="KW-1185">Reference proteome</keyword>
<dbReference type="Gene3D" id="3.60.10.10">
    <property type="entry name" value="Endonuclease/exonuclease/phosphatase"/>
    <property type="match status" value="1"/>
</dbReference>
<evidence type="ECO:0000259" key="2">
    <source>
        <dbReference type="Pfam" id="PF03372"/>
    </source>
</evidence>
<dbReference type="Pfam" id="PF03372">
    <property type="entry name" value="Exo_endo_phos"/>
    <property type="match status" value="1"/>
</dbReference>
<evidence type="ECO:0000256" key="1">
    <source>
        <dbReference type="SAM" id="Coils"/>
    </source>
</evidence>
<gene>
    <name evidence="3" type="ORF">CJ030_MR3G009481</name>
</gene>
<dbReference type="Proteomes" id="UP000516437">
    <property type="component" value="Chromosome 3"/>
</dbReference>
<accession>A0A6A1W3K5</accession>
<keyword evidence="1" id="KW-0175">Coiled coil</keyword>
<feature type="domain" description="Endonuclease/exonuclease/phosphatase" evidence="2">
    <location>
        <begin position="4"/>
        <end position="185"/>
    </location>
</feature>
<protein>
    <recommendedName>
        <fullName evidence="2">Endonuclease/exonuclease/phosphatase domain-containing protein</fullName>
    </recommendedName>
</protein>
<dbReference type="InterPro" id="IPR005135">
    <property type="entry name" value="Endo/exonuclease/phosphatase"/>
</dbReference>
<organism evidence="3 4">
    <name type="scientific">Morella rubra</name>
    <name type="common">Chinese bayberry</name>
    <dbReference type="NCBI Taxonomy" id="262757"/>
    <lineage>
        <taxon>Eukaryota</taxon>
        <taxon>Viridiplantae</taxon>
        <taxon>Streptophyta</taxon>
        <taxon>Embryophyta</taxon>
        <taxon>Tracheophyta</taxon>
        <taxon>Spermatophyta</taxon>
        <taxon>Magnoliopsida</taxon>
        <taxon>eudicotyledons</taxon>
        <taxon>Gunneridae</taxon>
        <taxon>Pentapetalae</taxon>
        <taxon>rosids</taxon>
        <taxon>fabids</taxon>
        <taxon>Fagales</taxon>
        <taxon>Myricaceae</taxon>
        <taxon>Morella</taxon>
    </lineage>
</organism>
<name>A0A6A1W3K5_9ROSI</name>
<reference evidence="3 4" key="1">
    <citation type="journal article" date="2019" name="Plant Biotechnol. J.">
        <title>The red bayberry genome and genetic basis of sex determination.</title>
        <authorList>
            <person name="Jia H.M."/>
            <person name="Jia H.J."/>
            <person name="Cai Q.L."/>
            <person name="Wang Y."/>
            <person name="Zhao H.B."/>
            <person name="Yang W.F."/>
            <person name="Wang G.Y."/>
            <person name="Li Y.H."/>
            <person name="Zhan D.L."/>
            <person name="Shen Y.T."/>
            <person name="Niu Q.F."/>
            <person name="Chang L."/>
            <person name="Qiu J."/>
            <person name="Zhao L."/>
            <person name="Xie H.B."/>
            <person name="Fu W.Y."/>
            <person name="Jin J."/>
            <person name="Li X.W."/>
            <person name="Jiao Y."/>
            <person name="Zhou C.C."/>
            <person name="Tu T."/>
            <person name="Chai C.Y."/>
            <person name="Gao J.L."/>
            <person name="Fan L.J."/>
            <person name="van de Weg E."/>
            <person name="Wang J.Y."/>
            <person name="Gao Z.S."/>
        </authorList>
    </citation>
    <scope>NUCLEOTIDE SEQUENCE [LARGE SCALE GENOMIC DNA]</scope>
    <source>
        <tissue evidence="3">Leaves</tissue>
    </source>
</reference>